<reference evidence="2" key="1">
    <citation type="journal article" date="2019" name="Int. J. Syst. Evol. Microbiol.">
        <title>The Global Catalogue of Microorganisms (GCM) 10K type strain sequencing project: providing services to taxonomists for standard genome sequencing and annotation.</title>
        <authorList>
            <consortium name="The Broad Institute Genomics Platform"/>
            <consortium name="The Broad Institute Genome Sequencing Center for Infectious Disease"/>
            <person name="Wu L."/>
            <person name="Ma J."/>
        </authorList>
    </citation>
    <scope>NUCLEOTIDE SEQUENCE [LARGE SCALE GENOMIC DNA]</scope>
    <source>
        <strain evidence="2">KCTC 22814</strain>
    </source>
</reference>
<gene>
    <name evidence="1" type="ORF">ACFS7Y_07330</name>
</gene>
<sequence length="52" mass="5926">MDSYKVLFLSTGNFKLPWYQVIGPMTPMGKSKGWIFIDLFVKDNVKKQSLAG</sequence>
<comment type="caution">
    <text evidence="1">The sequence shown here is derived from an EMBL/GenBank/DDBJ whole genome shotgun (WGS) entry which is preliminary data.</text>
</comment>
<evidence type="ECO:0000313" key="1">
    <source>
        <dbReference type="EMBL" id="MFD2967192.1"/>
    </source>
</evidence>
<proteinExistence type="predicted"/>
<organism evidence="1 2">
    <name type="scientific">Sphingobacterium bambusae</name>
    <dbReference type="NCBI Taxonomy" id="662858"/>
    <lineage>
        <taxon>Bacteria</taxon>
        <taxon>Pseudomonadati</taxon>
        <taxon>Bacteroidota</taxon>
        <taxon>Sphingobacteriia</taxon>
        <taxon>Sphingobacteriales</taxon>
        <taxon>Sphingobacteriaceae</taxon>
        <taxon>Sphingobacterium</taxon>
    </lineage>
</organism>
<protein>
    <submittedName>
        <fullName evidence="1">Uncharacterized protein</fullName>
    </submittedName>
</protein>
<accession>A0ABW6BCG6</accession>
<dbReference type="EMBL" id="JBHUPB010000005">
    <property type="protein sequence ID" value="MFD2967192.1"/>
    <property type="molecule type" value="Genomic_DNA"/>
</dbReference>
<dbReference type="Proteomes" id="UP001597525">
    <property type="component" value="Unassembled WGS sequence"/>
</dbReference>
<name>A0ABW6BCG6_9SPHI</name>
<dbReference type="RefSeq" id="WP_320185119.1">
    <property type="nucleotide sequence ID" value="NZ_CP138332.1"/>
</dbReference>
<evidence type="ECO:0000313" key="2">
    <source>
        <dbReference type="Proteomes" id="UP001597525"/>
    </source>
</evidence>
<keyword evidence="2" id="KW-1185">Reference proteome</keyword>